<protein>
    <submittedName>
        <fullName evidence="1">Uncharacterized protein</fullName>
    </submittedName>
</protein>
<organism evidence="1 2">
    <name type="scientific">Zizania palustris</name>
    <name type="common">Northern wild rice</name>
    <dbReference type="NCBI Taxonomy" id="103762"/>
    <lineage>
        <taxon>Eukaryota</taxon>
        <taxon>Viridiplantae</taxon>
        <taxon>Streptophyta</taxon>
        <taxon>Embryophyta</taxon>
        <taxon>Tracheophyta</taxon>
        <taxon>Spermatophyta</taxon>
        <taxon>Magnoliopsida</taxon>
        <taxon>Liliopsida</taxon>
        <taxon>Poales</taxon>
        <taxon>Poaceae</taxon>
        <taxon>BOP clade</taxon>
        <taxon>Oryzoideae</taxon>
        <taxon>Oryzeae</taxon>
        <taxon>Zizaniinae</taxon>
        <taxon>Zizania</taxon>
    </lineage>
</organism>
<proteinExistence type="predicted"/>
<gene>
    <name evidence="1" type="ORF">GUJ93_ZPchr0004g39243</name>
</gene>
<evidence type="ECO:0000313" key="1">
    <source>
        <dbReference type="EMBL" id="KAG8065973.1"/>
    </source>
</evidence>
<reference evidence="1" key="2">
    <citation type="submission" date="2021-02" db="EMBL/GenBank/DDBJ databases">
        <authorList>
            <person name="Kimball J.A."/>
            <person name="Haas M.W."/>
            <person name="Macchietto M."/>
            <person name="Kono T."/>
            <person name="Duquette J."/>
            <person name="Shao M."/>
        </authorList>
    </citation>
    <scope>NUCLEOTIDE SEQUENCE</scope>
    <source>
        <tissue evidence="1">Fresh leaf tissue</tissue>
    </source>
</reference>
<evidence type="ECO:0000313" key="2">
    <source>
        <dbReference type="Proteomes" id="UP000729402"/>
    </source>
</evidence>
<accession>A0A8J5VZR6</accession>
<keyword evidence="2" id="KW-1185">Reference proteome</keyword>
<comment type="caution">
    <text evidence="1">The sequence shown here is derived from an EMBL/GenBank/DDBJ whole genome shotgun (WGS) entry which is preliminary data.</text>
</comment>
<dbReference type="Proteomes" id="UP000729402">
    <property type="component" value="Unassembled WGS sequence"/>
</dbReference>
<name>A0A8J5VZR6_ZIZPA</name>
<dbReference type="EMBL" id="JAAALK010000285">
    <property type="protein sequence ID" value="KAG8065973.1"/>
    <property type="molecule type" value="Genomic_DNA"/>
</dbReference>
<reference evidence="1" key="1">
    <citation type="journal article" date="2021" name="bioRxiv">
        <title>Whole Genome Assembly and Annotation of Northern Wild Rice, Zizania palustris L., Supports a Whole Genome Duplication in the Zizania Genus.</title>
        <authorList>
            <person name="Haas M."/>
            <person name="Kono T."/>
            <person name="Macchietto M."/>
            <person name="Millas R."/>
            <person name="McGilp L."/>
            <person name="Shao M."/>
            <person name="Duquette J."/>
            <person name="Hirsch C.N."/>
            <person name="Kimball J."/>
        </authorList>
    </citation>
    <scope>NUCLEOTIDE SEQUENCE</scope>
    <source>
        <tissue evidence="1">Fresh leaf tissue</tissue>
    </source>
</reference>
<dbReference type="AlphaFoldDB" id="A0A8J5VZR6"/>
<dbReference type="OrthoDB" id="1702060at2759"/>
<sequence>MVPPGMANLDYWIALEYDGPPVSYELPRINLVDLPGIPTTQPVSDPLGLGNARAGRAVSSMTSVAASTASGIGTEASTAGASSAGGFDSGGFGNRAVGASSAGGSDSAASGQ</sequence>